<evidence type="ECO:0000256" key="1">
    <source>
        <dbReference type="SAM" id="MobiDB-lite"/>
    </source>
</evidence>
<proteinExistence type="predicted"/>
<reference evidence="4" key="1">
    <citation type="journal article" date="2005" name="Nature">
        <title>The map-based sequence of the rice genome.</title>
        <authorList>
            <consortium name="International rice genome sequencing project (IRGSP)"/>
            <person name="Matsumoto T."/>
            <person name="Wu J."/>
            <person name="Kanamori H."/>
            <person name="Katayose Y."/>
            <person name="Fujisawa M."/>
            <person name="Namiki N."/>
            <person name="Mizuno H."/>
            <person name="Yamamoto K."/>
            <person name="Antonio B.A."/>
            <person name="Baba T."/>
            <person name="Sakata K."/>
            <person name="Nagamura Y."/>
            <person name="Aoki H."/>
            <person name="Arikawa K."/>
            <person name="Arita K."/>
            <person name="Bito T."/>
            <person name="Chiden Y."/>
            <person name="Fujitsuka N."/>
            <person name="Fukunaka R."/>
            <person name="Hamada M."/>
            <person name="Harada C."/>
            <person name="Hayashi A."/>
            <person name="Hijishita S."/>
            <person name="Honda M."/>
            <person name="Hosokawa S."/>
            <person name="Ichikawa Y."/>
            <person name="Idonuma A."/>
            <person name="Iijima M."/>
            <person name="Ikeda M."/>
            <person name="Ikeno M."/>
            <person name="Ito K."/>
            <person name="Ito S."/>
            <person name="Ito T."/>
            <person name="Ito Y."/>
            <person name="Ito Y."/>
            <person name="Iwabuchi A."/>
            <person name="Kamiya K."/>
            <person name="Karasawa W."/>
            <person name="Kurita K."/>
            <person name="Katagiri S."/>
            <person name="Kikuta A."/>
            <person name="Kobayashi H."/>
            <person name="Kobayashi N."/>
            <person name="Machita K."/>
            <person name="Maehara T."/>
            <person name="Masukawa M."/>
            <person name="Mizubayashi T."/>
            <person name="Mukai Y."/>
            <person name="Nagasaki H."/>
            <person name="Nagata Y."/>
            <person name="Naito S."/>
            <person name="Nakashima M."/>
            <person name="Nakama Y."/>
            <person name="Nakamichi Y."/>
            <person name="Nakamura M."/>
            <person name="Meguro A."/>
            <person name="Negishi M."/>
            <person name="Ohta I."/>
            <person name="Ohta T."/>
            <person name="Okamoto M."/>
            <person name="Ono N."/>
            <person name="Saji S."/>
            <person name="Sakaguchi M."/>
            <person name="Sakai K."/>
            <person name="Shibata M."/>
            <person name="Shimokawa T."/>
            <person name="Song J."/>
            <person name="Takazaki Y."/>
            <person name="Terasawa K."/>
            <person name="Tsugane M."/>
            <person name="Tsuji K."/>
            <person name="Ueda S."/>
            <person name="Waki K."/>
            <person name="Yamagata H."/>
            <person name="Yamamoto M."/>
            <person name="Yamamoto S."/>
            <person name="Yamane H."/>
            <person name="Yoshiki S."/>
            <person name="Yoshihara R."/>
            <person name="Yukawa K."/>
            <person name="Zhong H."/>
            <person name="Yano M."/>
            <person name="Yuan Q."/>
            <person name="Ouyang S."/>
            <person name="Liu J."/>
            <person name="Jones K.M."/>
            <person name="Gansberger K."/>
            <person name="Moffat K."/>
            <person name="Hill J."/>
            <person name="Bera J."/>
            <person name="Fadrosh D."/>
            <person name="Jin S."/>
            <person name="Johri S."/>
            <person name="Kim M."/>
            <person name="Overton L."/>
            <person name="Reardon M."/>
            <person name="Tsitrin T."/>
            <person name="Vuong H."/>
            <person name="Weaver B."/>
            <person name="Ciecko A."/>
            <person name="Tallon L."/>
            <person name="Jackson J."/>
            <person name="Pai G."/>
            <person name="Aken S.V."/>
            <person name="Utterback T."/>
            <person name="Reidmuller S."/>
            <person name="Feldblyum T."/>
            <person name="Hsiao J."/>
            <person name="Zismann V."/>
            <person name="Iobst S."/>
            <person name="de Vazeille A.R."/>
            <person name="Buell C.R."/>
            <person name="Ying K."/>
            <person name="Li Y."/>
            <person name="Lu T."/>
            <person name="Huang Y."/>
            <person name="Zhao Q."/>
            <person name="Feng Q."/>
            <person name="Zhang L."/>
            <person name="Zhu J."/>
            <person name="Weng Q."/>
            <person name="Mu J."/>
            <person name="Lu Y."/>
            <person name="Fan D."/>
            <person name="Liu Y."/>
            <person name="Guan J."/>
            <person name="Zhang Y."/>
            <person name="Yu S."/>
            <person name="Liu X."/>
            <person name="Zhang Y."/>
            <person name="Hong G."/>
            <person name="Han B."/>
            <person name="Choisne N."/>
            <person name="Demange N."/>
            <person name="Orjeda G."/>
            <person name="Samain S."/>
            <person name="Cattolico L."/>
            <person name="Pelletier E."/>
            <person name="Couloux A."/>
            <person name="Segurens B."/>
            <person name="Wincker P."/>
            <person name="D'Hont A."/>
            <person name="Scarpelli C."/>
            <person name="Weissenbach J."/>
            <person name="Salanoubat M."/>
            <person name="Quetier F."/>
            <person name="Yu Y."/>
            <person name="Kim H.R."/>
            <person name="Rambo T."/>
            <person name="Currie J."/>
            <person name="Collura K."/>
            <person name="Luo M."/>
            <person name="Yang T."/>
            <person name="Ammiraju J.S.S."/>
            <person name="Engler F."/>
            <person name="Soderlund C."/>
            <person name="Wing R.A."/>
            <person name="Palmer L.E."/>
            <person name="de la Bastide M."/>
            <person name="Spiegel L."/>
            <person name="Nascimento L."/>
            <person name="Zutavern T."/>
            <person name="O'Shaughnessy A."/>
            <person name="Dike S."/>
            <person name="Dedhia N."/>
            <person name="Preston R."/>
            <person name="Balija V."/>
            <person name="McCombie W.R."/>
            <person name="Chow T."/>
            <person name="Chen H."/>
            <person name="Chung M."/>
            <person name="Chen C."/>
            <person name="Shaw J."/>
            <person name="Wu H."/>
            <person name="Hsiao K."/>
            <person name="Chao Y."/>
            <person name="Chu M."/>
            <person name="Cheng C."/>
            <person name="Hour A."/>
            <person name="Lee P."/>
            <person name="Lin S."/>
            <person name="Lin Y."/>
            <person name="Liou J."/>
            <person name="Liu S."/>
            <person name="Hsing Y."/>
            <person name="Raghuvanshi S."/>
            <person name="Mohanty A."/>
            <person name="Bharti A.K."/>
            <person name="Gaur A."/>
            <person name="Gupta V."/>
            <person name="Kumar D."/>
            <person name="Ravi V."/>
            <person name="Vij S."/>
            <person name="Kapur A."/>
            <person name="Khurana P."/>
            <person name="Khurana P."/>
            <person name="Khurana J.P."/>
            <person name="Tyagi A.K."/>
            <person name="Gaikwad K."/>
            <person name="Singh A."/>
            <person name="Dalal V."/>
            <person name="Srivastava S."/>
            <person name="Dixit A."/>
            <person name="Pal A.K."/>
            <person name="Ghazi I.A."/>
            <person name="Yadav M."/>
            <person name="Pandit A."/>
            <person name="Bhargava A."/>
            <person name="Sureshbabu K."/>
            <person name="Batra K."/>
            <person name="Sharma T.R."/>
            <person name="Mohapatra T."/>
            <person name="Singh N.K."/>
            <person name="Messing J."/>
            <person name="Nelson A.B."/>
            <person name="Fuks G."/>
            <person name="Kavchok S."/>
            <person name="Keizer G."/>
            <person name="Linton E."/>
            <person name="Llaca V."/>
            <person name="Song R."/>
            <person name="Tanyolac B."/>
            <person name="Young S."/>
            <person name="Ho-Il K."/>
            <person name="Hahn J.H."/>
            <person name="Sangsakoo G."/>
            <person name="Vanavichit A."/>
            <person name="de Mattos Luiz.A.T."/>
            <person name="Zimmer P.D."/>
            <person name="Malone G."/>
            <person name="Dellagostin O."/>
            <person name="de Oliveira A.C."/>
            <person name="Bevan M."/>
            <person name="Bancroft I."/>
            <person name="Minx P."/>
            <person name="Cordum H."/>
            <person name="Wilson R."/>
            <person name="Cheng Z."/>
            <person name="Jin W."/>
            <person name="Jiang J."/>
            <person name="Leong S.A."/>
            <person name="Iwama H."/>
            <person name="Gojobori T."/>
            <person name="Itoh T."/>
            <person name="Niimura Y."/>
            <person name="Fujii Y."/>
            <person name="Habara T."/>
            <person name="Sakai H."/>
            <person name="Sato Y."/>
            <person name="Wilson G."/>
            <person name="Kumar K."/>
            <person name="McCouch S."/>
            <person name="Juretic N."/>
            <person name="Hoen D."/>
            <person name="Wright S."/>
            <person name="Bruskiewich R."/>
            <person name="Bureau T."/>
            <person name="Miyao A."/>
            <person name="Hirochika H."/>
            <person name="Nishikawa T."/>
            <person name="Kadowaki K."/>
            <person name="Sugiura M."/>
            <person name="Burr B."/>
            <person name="Sasaki T."/>
        </authorList>
    </citation>
    <scope>NUCLEOTIDE SEQUENCE [LARGE SCALE GENOMIC DNA]</scope>
    <source>
        <strain evidence="4">cv. Nipponbare</strain>
    </source>
</reference>
<dbReference type="Gene3D" id="2.40.70.10">
    <property type="entry name" value="Acid Proteases"/>
    <property type="match status" value="1"/>
</dbReference>
<protein>
    <submittedName>
        <fullName evidence="3">Retrotransposon gag protein, putative</fullName>
    </submittedName>
</protein>
<evidence type="ECO:0000259" key="2">
    <source>
        <dbReference type="Pfam" id="PF03732"/>
    </source>
</evidence>
<dbReference type="EMBL" id="AC134045">
    <property type="protein sequence ID" value="AAX95359.1"/>
    <property type="molecule type" value="Genomic_DNA"/>
</dbReference>
<evidence type="ECO:0000313" key="4">
    <source>
        <dbReference type="Proteomes" id="UP000000763"/>
    </source>
</evidence>
<reference evidence="4" key="2">
    <citation type="journal article" date="2008" name="Nucleic Acids Res.">
        <title>The rice annotation project database (RAP-DB): 2008 update.</title>
        <authorList>
            <consortium name="The rice annotation project (RAP)"/>
        </authorList>
    </citation>
    <scope>GENOME REANNOTATION</scope>
    <source>
        <strain evidence="4">cv. Nipponbare</strain>
    </source>
</reference>
<feature type="domain" description="Retrotransposon gag" evidence="2">
    <location>
        <begin position="405"/>
        <end position="493"/>
    </location>
</feature>
<dbReference type="CDD" id="cd00303">
    <property type="entry name" value="retropepsin_like"/>
    <property type="match status" value="1"/>
</dbReference>
<sequence>MSYYVDPRTNGPQYPLYPVYGYPPSTVARQVGGLGAQGSTAMTSSLPDDNVNAGVNQGASTSTMQVWTQVGEIVFPVYTTILISTRPAIMGSENGVIMTPVDNPVSKGPPAQAEDGTSTTTEPEKDPNAAKSCPFYKKYEPTRTTSRATRAWCPIHRTSKHTLQACSVFFNVQAEIHACKERGIQRTSPTRDVHCPIHKTKNHDLSSCKVLLSAMKTSPPKVQQSQIPPRDTDKEQGEATTSDRFIGVIDIDPHEPSVLHLLEDQASSSTSTRRDVYAIDGTNTSRGTNAEMADETTTLTLAQHIRTLNAILRESPFDPVLNTVLDQWIERLRESVANLSNAFAEAAARTPPERPPTDVRWPEKFRPGAIEKYDGSTDPEEFLQVYSTILYAAGADDNALANYLPAALKGSARSWLVHLPPYLISSWADLWQQFVANFQGTYKRHEIEDNLHALTQNPGESLRDYIRRFNECRNTIPEITDASVIRVFKSGVRDHYTTQELATKRIVTARKLFEIVDRCAHVDDALRRKKSGEISQGRVARVLIDSGSSINLLFASTLDVMGIPRSELTPTDQPFHGITPELSSKPLGKITLPVTFSQANNFQTEQITFDVAEFDMAYNAIIGRTALAKFMAASH</sequence>
<name>Q53NK2_ORYSJ</name>
<organism evidence="3 4">
    <name type="scientific">Oryza sativa subsp. japonica</name>
    <name type="common">Rice</name>
    <dbReference type="NCBI Taxonomy" id="39947"/>
    <lineage>
        <taxon>Eukaryota</taxon>
        <taxon>Viridiplantae</taxon>
        <taxon>Streptophyta</taxon>
        <taxon>Embryophyta</taxon>
        <taxon>Tracheophyta</taxon>
        <taxon>Spermatophyta</taxon>
        <taxon>Magnoliopsida</taxon>
        <taxon>Liliopsida</taxon>
        <taxon>Poales</taxon>
        <taxon>Poaceae</taxon>
        <taxon>BOP clade</taxon>
        <taxon>Oryzoideae</taxon>
        <taxon>Oryzeae</taxon>
        <taxon>Oryzinae</taxon>
        <taxon>Oryza</taxon>
        <taxon>Oryza sativa</taxon>
    </lineage>
</organism>
<accession>Q53NK2</accession>
<evidence type="ECO:0000313" key="3">
    <source>
        <dbReference type="EMBL" id="AAX95359.1"/>
    </source>
</evidence>
<dbReference type="Pfam" id="PF03732">
    <property type="entry name" value="Retrotrans_gag"/>
    <property type="match status" value="1"/>
</dbReference>
<dbReference type="AlphaFoldDB" id="Q53NK2"/>
<feature type="region of interest" description="Disordered" evidence="1">
    <location>
        <begin position="217"/>
        <end position="239"/>
    </location>
</feature>
<dbReference type="PANTHER" id="PTHR33223:SF8">
    <property type="entry name" value="OS04G0172440 PROTEIN"/>
    <property type="match status" value="1"/>
</dbReference>
<dbReference type="Proteomes" id="UP000000763">
    <property type="component" value="Chromosome 11"/>
</dbReference>
<dbReference type="InterPro" id="IPR021109">
    <property type="entry name" value="Peptidase_aspartic_dom_sf"/>
</dbReference>
<dbReference type="PANTHER" id="PTHR33223">
    <property type="entry name" value="CCHC-TYPE DOMAIN-CONTAINING PROTEIN"/>
    <property type="match status" value="1"/>
</dbReference>
<feature type="region of interest" description="Disordered" evidence="1">
    <location>
        <begin position="100"/>
        <end position="134"/>
    </location>
</feature>
<dbReference type="InterPro" id="IPR005162">
    <property type="entry name" value="Retrotrans_gag_dom"/>
</dbReference>